<evidence type="ECO:0000256" key="1">
    <source>
        <dbReference type="SAM" id="MobiDB-lite"/>
    </source>
</evidence>
<proteinExistence type="predicted"/>
<gene>
    <name evidence="2" type="ORF">CH338_28310</name>
</gene>
<feature type="compositionally biased region" description="Low complexity" evidence="1">
    <location>
        <begin position="66"/>
        <end position="78"/>
    </location>
</feature>
<reference evidence="2 3" key="1">
    <citation type="submission" date="2017-07" db="EMBL/GenBank/DDBJ databases">
        <title>Draft Genome Sequences of Select Purple Nonsulfur Bacteria.</title>
        <authorList>
            <person name="Lasarre B."/>
            <person name="Mckinlay J.B."/>
        </authorList>
    </citation>
    <scope>NUCLEOTIDE SEQUENCE [LARGE SCALE GENOMIC DNA]</scope>
    <source>
        <strain evidence="2 3">DSM 11907</strain>
    </source>
</reference>
<name>A0A327JUX2_9BRAD</name>
<protein>
    <submittedName>
        <fullName evidence="2">Uncharacterized protein</fullName>
    </submittedName>
</protein>
<dbReference type="Proteomes" id="UP000248863">
    <property type="component" value="Unassembled WGS sequence"/>
</dbReference>
<organism evidence="2 3">
    <name type="scientific">Rhodoplanes elegans</name>
    <dbReference type="NCBI Taxonomy" id="29408"/>
    <lineage>
        <taxon>Bacteria</taxon>
        <taxon>Pseudomonadati</taxon>
        <taxon>Pseudomonadota</taxon>
        <taxon>Alphaproteobacteria</taxon>
        <taxon>Hyphomicrobiales</taxon>
        <taxon>Nitrobacteraceae</taxon>
        <taxon>Rhodoplanes</taxon>
    </lineage>
</organism>
<feature type="non-terminal residue" evidence="2">
    <location>
        <position position="1"/>
    </location>
</feature>
<feature type="region of interest" description="Disordered" evidence="1">
    <location>
        <begin position="66"/>
        <end position="85"/>
    </location>
</feature>
<evidence type="ECO:0000313" key="2">
    <source>
        <dbReference type="EMBL" id="RAI29881.1"/>
    </source>
</evidence>
<sequence>LRIRLLGRLVAAAATEGPVELGKLEAVATALHAAVLGPTGAPSARFRRTLAGAMVTLSRGRLTVEPAPARRAGRTAAGGPRGAGA</sequence>
<evidence type="ECO:0000313" key="3">
    <source>
        <dbReference type="Proteomes" id="UP000248863"/>
    </source>
</evidence>
<dbReference type="AlphaFoldDB" id="A0A327JUX2"/>
<accession>A0A327JUX2</accession>
<comment type="caution">
    <text evidence="2">The sequence shown here is derived from an EMBL/GenBank/DDBJ whole genome shotgun (WGS) entry which is preliminary data.</text>
</comment>
<keyword evidence="3" id="KW-1185">Reference proteome</keyword>
<dbReference type="EMBL" id="NPEU01000660">
    <property type="protein sequence ID" value="RAI29881.1"/>
    <property type="molecule type" value="Genomic_DNA"/>
</dbReference>